<gene>
    <name evidence="2" type="ORF">NDU88_007500</name>
</gene>
<dbReference type="Proteomes" id="UP001066276">
    <property type="component" value="Chromosome 11"/>
</dbReference>
<evidence type="ECO:0000313" key="2">
    <source>
        <dbReference type="EMBL" id="KAJ1094425.1"/>
    </source>
</evidence>
<feature type="compositionally biased region" description="Basic and acidic residues" evidence="1">
    <location>
        <begin position="91"/>
        <end position="109"/>
    </location>
</feature>
<proteinExistence type="predicted"/>
<organism evidence="2 3">
    <name type="scientific">Pleurodeles waltl</name>
    <name type="common">Iberian ribbed newt</name>
    <dbReference type="NCBI Taxonomy" id="8319"/>
    <lineage>
        <taxon>Eukaryota</taxon>
        <taxon>Metazoa</taxon>
        <taxon>Chordata</taxon>
        <taxon>Craniata</taxon>
        <taxon>Vertebrata</taxon>
        <taxon>Euteleostomi</taxon>
        <taxon>Amphibia</taxon>
        <taxon>Batrachia</taxon>
        <taxon>Caudata</taxon>
        <taxon>Salamandroidea</taxon>
        <taxon>Salamandridae</taxon>
        <taxon>Pleurodelinae</taxon>
        <taxon>Pleurodeles</taxon>
    </lineage>
</organism>
<feature type="region of interest" description="Disordered" evidence="1">
    <location>
        <begin position="1"/>
        <end position="241"/>
    </location>
</feature>
<dbReference type="AlphaFoldDB" id="A0AAV7LS86"/>
<accession>A0AAV7LS86</accession>
<feature type="compositionally biased region" description="Basic and acidic residues" evidence="1">
    <location>
        <begin position="19"/>
        <end position="40"/>
    </location>
</feature>
<evidence type="ECO:0000256" key="1">
    <source>
        <dbReference type="SAM" id="MobiDB-lite"/>
    </source>
</evidence>
<feature type="compositionally biased region" description="Basic residues" evidence="1">
    <location>
        <begin position="199"/>
        <end position="213"/>
    </location>
</feature>
<reference evidence="2" key="1">
    <citation type="journal article" date="2022" name="bioRxiv">
        <title>Sequencing and chromosome-scale assembly of the giantPleurodeles waltlgenome.</title>
        <authorList>
            <person name="Brown T."/>
            <person name="Elewa A."/>
            <person name="Iarovenko S."/>
            <person name="Subramanian E."/>
            <person name="Araus A.J."/>
            <person name="Petzold A."/>
            <person name="Susuki M."/>
            <person name="Suzuki K.-i.T."/>
            <person name="Hayashi T."/>
            <person name="Toyoda A."/>
            <person name="Oliveira C."/>
            <person name="Osipova E."/>
            <person name="Leigh N.D."/>
            <person name="Simon A."/>
            <person name="Yun M.H."/>
        </authorList>
    </citation>
    <scope>NUCLEOTIDE SEQUENCE</scope>
    <source>
        <strain evidence="2">20211129_DDA</strain>
        <tissue evidence="2">Liver</tissue>
    </source>
</reference>
<feature type="compositionally biased region" description="Basic and acidic residues" evidence="1">
    <location>
        <begin position="227"/>
        <end position="241"/>
    </location>
</feature>
<name>A0AAV7LS86_PLEWA</name>
<keyword evidence="3" id="KW-1185">Reference proteome</keyword>
<comment type="caution">
    <text evidence="2">The sequence shown here is derived from an EMBL/GenBank/DDBJ whole genome shotgun (WGS) entry which is preliminary data.</text>
</comment>
<sequence>MHRRRMNHSKIQDITGLQKENRREHFSTYALKENEPHKADSAAPRFWTSLDYRRRKPEGNRSRPTHRRRMSHTRKTARLREPGQHQTAEGEDQKGSRLNLHTKENEPHQADSAAPRSRTSLDYRRRRPEGISSQPTHQRRMNHSKIQDITGLQKEKKGREPFSTYALKENEPHKADSAAPRFWTSLDYRRRKPEGNRSRPTHRRRMSHTRKTARLREPGQHQTAEGEDQKGSRLNLRTEGE</sequence>
<dbReference type="EMBL" id="JANPWB010000015">
    <property type="protein sequence ID" value="KAJ1094425.1"/>
    <property type="molecule type" value="Genomic_DNA"/>
</dbReference>
<protein>
    <submittedName>
        <fullName evidence="2">Uncharacterized protein</fullName>
    </submittedName>
</protein>
<evidence type="ECO:0000313" key="3">
    <source>
        <dbReference type="Proteomes" id="UP001066276"/>
    </source>
</evidence>
<feature type="compositionally biased region" description="Basic residues" evidence="1">
    <location>
        <begin position="63"/>
        <end position="77"/>
    </location>
</feature>